<dbReference type="PANTHER" id="PTHR43557:SF2">
    <property type="entry name" value="RIESKE DOMAIN-CONTAINING PROTEIN-RELATED"/>
    <property type="match status" value="1"/>
</dbReference>
<evidence type="ECO:0000313" key="8">
    <source>
        <dbReference type="Proteomes" id="UP000663937"/>
    </source>
</evidence>
<dbReference type="InterPro" id="IPR036188">
    <property type="entry name" value="FAD/NAD-bd_sf"/>
</dbReference>
<dbReference type="Pfam" id="PF14759">
    <property type="entry name" value="Reductase_C"/>
    <property type="match status" value="1"/>
</dbReference>
<keyword evidence="4" id="KW-0560">Oxidoreductase</keyword>
<evidence type="ECO:0000259" key="5">
    <source>
        <dbReference type="Pfam" id="PF07992"/>
    </source>
</evidence>
<evidence type="ECO:0000259" key="6">
    <source>
        <dbReference type="Pfam" id="PF14759"/>
    </source>
</evidence>
<dbReference type="Gene3D" id="3.30.390.30">
    <property type="match status" value="1"/>
</dbReference>
<evidence type="ECO:0000313" key="7">
    <source>
        <dbReference type="EMBL" id="QTE29559.1"/>
    </source>
</evidence>
<keyword evidence="8" id="KW-1185">Reference proteome</keyword>
<dbReference type="PRINTS" id="PR00411">
    <property type="entry name" value="PNDRDTASEI"/>
</dbReference>
<organism evidence="7 8">
    <name type="scientific">Pengzhenrongella sicca</name>
    <dbReference type="NCBI Taxonomy" id="2819238"/>
    <lineage>
        <taxon>Bacteria</taxon>
        <taxon>Bacillati</taxon>
        <taxon>Actinomycetota</taxon>
        <taxon>Actinomycetes</taxon>
        <taxon>Micrococcales</taxon>
        <taxon>Pengzhenrongella</taxon>
    </lineage>
</organism>
<dbReference type="SUPFAM" id="SSF55424">
    <property type="entry name" value="FAD/NAD-linked reductases, dimerisation (C-terminal) domain"/>
    <property type="match status" value="1"/>
</dbReference>
<dbReference type="InterPro" id="IPR016156">
    <property type="entry name" value="FAD/NAD-linked_Rdtase_dimer_sf"/>
</dbReference>
<evidence type="ECO:0000256" key="1">
    <source>
        <dbReference type="ARBA" id="ARBA00001974"/>
    </source>
</evidence>
<accession>A0A8A4ZEX3</accession>
<name>A0A8A4ZEX3_9MICO</name>
<dbReference type="Proteomes" id="UP000663937">
    <property type="component" value="Chromosome"/>
</dbReference>
<feature type="domain" description="Reductase C-terminal" evidence="6">
    <location>
        <begin position="337"/>
        <end position="421"/>
    </location>
</feature>
<dbReference type="InterPro" id="IPR050446">
    <property type="entry name" value="FAD-oxidoreductase/Apoptosis"/>
</dbReference>
<keyword evidence="2" id="KW-0285">Flavoprotein</keyword>
<dbReference type="InterPro" id="IPR028202">
    <property type="entry name" value="Reductase_C"/>
</dbReference>
<protein>
    <submittedName>
        <fullName evidence="7">FAD-dependent oxidoreductase</fullName>
    </submittedName>
</protein>
<dbReference type="GO" id="GO:0016651">
    <property type="term" value="F:oxidoreductase activity, acting on NAD(P)H"/>
    <property type="evidence" value="ECO:0007669"/>
    <property type="project" value="TreeGrafter"/>
</dbReference>
<dbReference type="PANTHER" id="PTHR43557">
    <property type="entry name" value="APOPTOSIS-INDUCING FACTOR 1"/>
    <property type="match status" value="1"/>
</dbReference>
<gene>
    <name evidence="7" type="ORF">J4E96_00315</name>
</gene>
<comment type="cofactor">
    <cofactor evidence="1">
        <name>FAD</name>
        <dbReference type="ChEBI" id="CHEBI:57692"/>
    </cofactor>
</comment>
<evidence type="ECO:0000256" key="3">
    <source>
        <dbReference type="ARBA" id="ARBA00022827"/>
    </source>
</evidence>
<reference evidence="7" key="1">
    <citation type="submission" date="2021-03" db="EMBL/GenBank/DDBJ databases">
        <title>Pengzhenrongella sicca gen. nov., sp. nov., a new member of suborder Micrococcineae isolated from High-Arctic tundra soil.</title>
        <authorList>
            <person name="Peng F."/>
        </authorList>
    </citation>
    <scope>NUCLEOTIDE SEQUENCE</scope>
    <source>
        <strain evidence="7">LRZ-2</strain>
    </source>
</reference>
<dbReference type="EMBL" id="CP071868">
    <property type="protein sequence ID" value="QTE29559.1"/>
    <property type="molecule type" value="Genomic_DNA"/>
</dbReference>
<dbReference type="Gene3D" id="3.50.50.60">
    <property type="entry name" value="FAD/NAD(P)-binding domain"/>
    <property type="match status" value="2"/>
</dbReference>
<evidence type="ECO:0000256" key="4">
    <source>
        <dbReference type="ARBA" id="ARBA00023002"/>
    </source>
</evidence>
<dbReference type="AlphaFoldDB" id="A0A8A4ZEX3"/>
<proteinExistence type="predicted"/>
<dbReference type="RefSeq" id="WP_227423848.1">
    <property type="nucleotide sequence ID" value="NZ_CP071868.1"/>
</dbReference>
<feature type="domain" description="FAD/NAD(P)-binding" evidence="5">
    <location>
        <begin position="7"/>
        <end position="318"/>
    </location>
</feature>
<dbReference type="InterPro" id="IPR023753">
    <property type="entry name" value="FAD/NAD-binding_dom"/>
</dbReference>
<dbReference type="SUPFAM" id="SSF51905">
    <property type="entry name" value="FAD/NAD(P)-binding domain"/>
    <property type="match status" value="2"/>
</dbReference>
<dbReference type="KEGG" id="psic:J4E96_00315"/>
<dbReference type="PRINTS" id="PR00368">
    <property type="entry name" value="FADPNR"/>
</dbReference>
<evidence type="ECO:0000256" key="2">
    <source>
        <dbReference type="ARBA" id="ARBA00022630"/>
    </source>
</evidence>
<dbReference type="GO" id="GO:0005737">
    <property type="term" value="C:cytoplasm"/>
    <property type="evidence" value="ECO:0007669"/>
    <property type="project" value="TreeGrafter"/>
</dbReference>
<keyword evidence="3" id="KW-0274">FAD</keyword>
<dbReference type="Pfam" id="PF07992">
    <property type="entry name" value="Pyr_redox_2"/>
    <property type="match status" value="1"/>
</dbReference>
<sequence length="422" mass="44546">MASTQTLVIVGASLAGAIAAQTLRQEGFDGRVVLVGAESHPPYERPPLSKSYLQGSSPRDDVFVHAADWYTRHDIELRLGVAATSLDRVARTVTLAGGETIAYDRLLLATGSVPRLLEVPGATADGVRYLRTLDDSEALRAAFAGSPRVVVIGAGWIGLETAAAARAAGLEVTVLEAAELPLLRVLGPELARVFADLHREHGVDLRLGAQVTGLRVASGGDSAGSAGGADGGGSVTGVELGDGSVVPADLVIVGIGVSPAVQLAADAGLDASDGIRVDEYLRSPDPAVFAAGDVASAYHPRIGRHLRVEHWENARRQGVIAARSMIGERVAFDRQPYFFTDQYDLGMEYVGHVGPEGYDELVVRGDLGKREFIAFWLGGGRVLAGMNVNVWDVVDDVEALISRDRSVDPRRLADLQIPLAQV</sequence>